<keyword evidence="1 2" id="KW-0732">Signal</keyword>
<proteinExistence type="predicted"/>
<evidence type="ECO:0000313" key="3">
    <source>
        <dbReference type="EMBL" id="RCV27164.1"/>
    </source>
</evidence>
<accession>A0A368RAQ7</accession>
<evidence type="ECO:0000256" key="1">
    <source>
        <dbReference type="ARBA" id="ARBA00022729"/>
    </source>
</evidence>
<dbReference type="STRING" id="4555.A0A368RAQ7"/>
<gene>
    <name evidence="3" type="ORF">SETIT_5G303000v2</name>
</gene>
<dbReference type="EMBL" id="CM003532">
    <property type="protein sequence ID" value="RCV27164.1"/>
    <property type="molecule type" value="Genomic_DNA"/>
</dbReference>
<dbReference type="PANTHER" id="PTHR33470:SF46">
    <property type="entry name" value="NON-CLASSICAL ARABINOGALACTAN PROTEIN 30"/>
    <property type="match status" value="1"/>
</dbReference>
<reference evidence="3" key="1">
    <citation type="journal article" date="2012" name="Nat. Biotechnol.">
        <title>Reference genome sequence of the model plant Setaria.</title>
        <authorList>
            <person name="Bennetzen J.L."/>
            <person name="Schmutz J."/>
            <person name="Wang H."/>
            <person name="Percifield R."/>
            <person name="Hawkins J."/>
            <person name="Pontaroli A.C."/>
            <person name="Estep M."/>
            <person name="Feng L."/>
            <person name="Vaughn J.N."/>
            <person name="Grimwood J."/>
            <person name="Jenkins J."/>
            <person name="Barry K."/>
            <person name="Lindquist E."/>
            <person name="Hellsten U."/>
            <person name="Deshpande S."/>
            <person name="Wang X."/>
            <person name="Wu X."/>
            <person name="Mitros T."/>
            <person name="Triplett J."/>
            <person name="Yang X."/>
            <person name="Ye C.Y."/>
            <person name="Mauro-Herrera M."/>
            <person name="Wang L."/>
            <person name="Li P."/>
            <person name="Sharma M."/>
            <person name="Sharma R."/>
            <person name="Ronald P.C."/>
            <person name="Panaud O."/>
            <person name="Kellogg E.A."/>
            <person name="Brutnell T.P."/>
            <person name="Doust A.N."/>
            <person name="Tuskan G.A."/>
            <person name="Rokhsar D."/>
            <person name="Devos K.M."/>
        </authorList>
    </citation>
    <scope>NUCLEOTIDE SEQUENCE [LARGE SCALE GENOMIC DNA]</scope>
    <source>
        <strain evidence="3">Yugu1</strain>
    </source>
</reference>
<feature type="chain" id="PRO_5016562442" evidence="2">
    <location>
        <begin position="22"/>
        <end position="174"/>
    </location>
</feature>
<feature type="signal peptide" evidence="2">
    <location>
        <begin position="1"/>
        <end position="21"/>
    </location>
</feature>
<dbReference type="PANTHER" id="PTHR33470">
    <property type="entry name" value="OS01G0164075 PROTEIN"/>
    <property type="match status" value="1"/>
</dbReference>
<dbReference type="OrthoDB" id="665669at2759"/>
<organism evidence="3">
    <name type="scientific">Setaria italica</name>
    <name type="common">Foxtail millet</name>
    <name type="synonym">Panicum italicum</name>
    <dbReference type="NCBI Taxonomy" id="4555"/>
    <lineage>
        <taxon>Eukaryota</taxon>
        <taxon>Viridiplantae</taxon>
        <taxon>Streptophyta</taxon>
        <taxon>Embryophyta</taxon>
        <taxon>Tracheophyta</taxon>
        <taxon>Spermatophyta</taxon>
        <taxon>Magnoliopsida</taxon>
        <taxon>Liliopsida</taxon>
        <taxon>Poales</taxon>
        <taxon>Poaceae</taxon>
        <taxon>PACMAD clade</taxon>
        <taxon>Panicoideae</taxon>
        <taxon>Panicodae</taxon>
        <taxon>Paniceae</taxon>
        <taxon>Cenchrinae</taxon>
        <taxon>Setaria</taxon>
    </lineage>
</organism>
<name>A0A368RAQ7_SETIT</name>
<evidence type="ECO:0000256" key="2">
    <source>
        <dbReference type="SAM" id="SignalP"/>
    </source>
</evidence>
<dbReference type="AlphaFoldDB" id="A0A368RAQ7"/>
<protein>
    <submittedName>
        <fullName evidence="3">Uncharacterized protein</fullName>
    </submittedName>
</protein>
<sequence>MLTMACLARSLVVCLPLVVLAAVVCLPSRGDAMGLPQPPPDLNFTIAVEGVVWCKTCRYAGYVRSMDASPLPNATALLRCRRDGDPRALSVSNTTDADGCFLIQADWQSAPFKSKDCKVYVQRSPAAGCAVPVKPAAKKGAPLKFRRFVPLPDELQARYTAGNFTFAPEEPAKC</sequence>
<dbReference type="Pfam" id="PF01190">
    <property type="entry name" value="Pollen_Ole_e_1"/>
    <property type="match status" value="1"/>
</dbReference>
<reference evidence="3" key="2">
    <citation type="submission" date="2015-07" db="EMBL/GenBank/DDBJ databases">
        <authorList>
            <person name="Noorani M."/>
        </authorList>
    </citation>
    <scope>NUCLEOTIDE SEQUENCE</scope>
    <source>
        <strain evidence="3">Yugu1</strain>
    </source>
</reference>